<evidence type="ECO:0000259" key="6">
    <source>
        <dbReference type="Pfam" id="PF00899"/>
    </source>
</evidence>
<dbReference type="EMBL" id="CP013344">
    <property type="protein sequence ID" value="AMU89493.1"/>
    <property type="molecule type" value="Genomic_DNA"/>
</dbReference>
<dbReference type="InterPro" id="IPR045886">
    <property type="entry name" value="ThiF/MoeB/HesA"/>
</dbReference>
<dbReference type="GO" id="GO:0061504">
    <property type="term" value="P:cyclic threonylcarbamoyladenosine biosynthetic process"/>
    <property type="evidence" value="ECO:0007669"/>
    <property type="project" value="TreeGrafter"/>
</dbReference>
<dbReference type="Gene3D" id="3.40.50.720">
    <property type="entry name" value="NAD(P)-binding Rossmann-like Domain"/>
    <property type="match status" value="1"/>
</dbReference>
<dbReference type="KEGG" id="smaz:LH19_09170"/>
<dbReference type="SUPFAM" id="SSF69572">
    <property type="entry name" value="Activating enzymes of the ubiquitin-like proteins"/>
    <property type="match status" value="1"/>
</dbReference>
<dbReference type="GO" id="GO:0008237">
    <property type="term" value="F:metallopeptidase activity"/>
    <property type="evidence" value="ECO:0007669"/>
    <property type="project" value="UniProtKB-KW"/>
</dbReference>
<protein>
    <submittedName>
        <fullName evidence="8">Thiamine biosynthesis protein ThiF</fullName>
    </submittedName>
</protein>
<dbReference type="PANTHER" id="PTHR43267:SF1">
    <property type="entry name" value="TRNA THREONYLCARBAMOYLADENOSINE DEHYDRATASE"/>
    <property type="match status" value="1"/>
</dbReference>
<dbReference type="GO" id="GO:0061503">
    <property type="term" value="F:tRNA threonylcarbamoyladenosine dehydratase"/>
    <property type="evidence" value="ECO:0007669"/>
    <property type="project" value="TreeGrafter"/>
</dbReference>
<evidence type="ECO:0000256" key="3">
    <source>
        <dbReference type="ARBA" id="ARBA00022801"/>
    </source>
</evidence>
<dbReference type="RefSeq" id="WP_054727195.1">
    <property type="nucleotide sequence ID" value="NZ_CP009429.1"/>
</dbReference>
<evidence type="ECO:0000313" key="8">
    <source>
        <dbReference type="EMBL" id="AMU89493.1"/>
    </source>
</evidence>
<dbReference type="AlphaFoldDB" id="A0AAC9FFH4"/>
<dbReference type="GO" id="GO:0008641">
    <property type="term" value="F:ubiquitin-like modifier activating enzyme activity"/>
    <property type="evidence" value="ECO:0007669"/>
    <property type="project" value="InterPro"/>
</dbReference>
<keyword evidence="1" id="KW-0645">Protease</keyword>
<sequence length="473" mass="52205">MTQYSATLQQRHLERLKSLLRHDDGKEHAAYVFFSSADIQRDPWDRESHEKFLSVNVREIPPEDIVSADGTHVSWLTDSYVRALRDAEANNHIVAIVHSHPSGFAEFSGQDDENEQDLAQLAVNRNGPGTKLISLVLAGENQLFGRVWLRPANKGWEKLRAIRAWGSDLRFWFADTDPAQSSTVLARQALAFGNALNSDLKRMRVGVVGCGGTGSALAMLLARLGVGQIALFDNDIVEASNLNRLHGATQCDADGMNSKVNVVAAHIAQMGLGVRVLPFEEWIGAKENRDALRSCDVIFGCTDDHDGRMFLNRFAYYYLVPVVDMGLAIDVSDGDPPEIEAMDGRVSVLGPENPCLVCSGLVDPEIARAEALKRQNPDDYEKQKREAYVVGEGNPAPAVVTFTTEVACMAVNELLQRMVGFRKLEGSAANRVRKFHLCEDRRPGYRPRTGCRICDDDGLWGRGDADPFIGRVG</sequence>
<evidence type="ECO:0000313" key="9">
    <source>
        <dbReference type="Proteomes" id="UP000076088"/>
    </source>
</evidence>
<dbReference type="Proteomes" id="UP000076088">
    <property type="component" value="Chromosome"/>
</dbReference>
<reference evidence="8 9" key="2">
    <citation type="journal article" date="2016" name="Genome Announc.">
        <title>Complete Genome Sequence of Sphingopyxis macrogoltabida Strain 203N (NBRC 111659), a Polyethylene Glycol Degrader.</title>
        <authorList>
            <person name="Ohtsubo Y."/>
            <person name="Nonoyama S."/>
            <person name="Nagata Y."/>
            <person name="Numata M."/>
            <person name="Tsuchikane K."/>
            <person name="Hosoyama A."/>
            <person name="Yamazoe A."/>
            <person name="Tsuda M."/>
            <person name="Fujita N."/>
            <person name="Kawai F."/>
        </authorList>
    </citation>
    <scope>NUCLEOTIDE SEQUENCE [LARGE SCALE GENOMIC DNA]</scope>
    <source>
        <strain evidence="8 9">203N</strain>
    </source>
</reference>
<dbReference type="InterPro" id="IPR000594">
    <property type="entry name" value="ThiF_NAD_FAD-bd"/>
</dbReference>
<keyword evidence="9" id="KW-1185">Reference proteome</keyword>
<gene>
    <name evidence="8" type="ORF">ATM17_10665</name>
</gene>
<dbReference type="GO" id="GO:0006508">
    <property type="term" value="P:proteolysis"/>
    <property type="evidence" value="ECO:0007669"/>
    <property type="project" value="UniProtKB-KW"/>
</dbReference>
<dbReference type="PANTHER" id="PTHR43267">
    <property type="entry name" value="TRNA THREONYLCARBAMOYLADENOSINE DEHYDRATASE"/>
    <property type="match status" value="1"/>
</dbReference>
<feature type="domain" description="THIF-type NAD/FAD binding fold" evidence="6">
    <location>
        <begin position="186"/>
        <end position="441"/>
    </location>
</feature>
<proteinExistence type="predicted"/>
<keyword evidence="5" id="KW-0482">Metalloprotease</keyword>
<dbReference type="InterPro" id="IPR028090">
    <property type="entry name" value="JAB_dom_prok"/>
</dbReference>
<dbReference type="Pfam" id="PF00899">
    <property type="entry name" value="ThiF"/>
    <property type="match status" value="1"/>
</dbReference>
<evidence type="ECO:0000256" key="4">
    <source>
        <dbReference type="ARBA" id="ARBA00022833"/>
    </source>
</evidence>
<name>A0AAC9FFH4_SPHMC</name>
<keyword evidence="2" id="KW-0479">Metal-binding</keyword>
<dbReference type="Pfam" id="PF14464">
    <property type="entry name" value="Prok-JAB"/>
    <property type="match status" value="1"/>
</dbReference>
<dbReference type="InterPro" id="IPR035985">
    <property type="entry name" value="Ubiquitin-activating_enz"/>
</dbReference>
<evidence type="ECO:0000259" key="7">
    <source>
        <dbReference type="Pfam" id="PF14464"/>
    </source>
</evidence>
<keyword evidence="4" id="KW-0862">Zinc</keyword>
<reference evidence="9" key="1">
    <citation type="submission" date="2015-11" db="EMBL/GenBank/DDBJ databases">
        <title>Complete genome sequence of a polyethylene-glycol degrader Sphingopyxis macrogoltabida 203N (NBRC 111659).</title>
        <authorList>
            <person name="Yoshiyuki O."/>
            <person name="Shouta N."/>
            <person name="Nagata Y."/>
            <person name="Numata M."/>
            <person name="Tsuchikane K."/>
            <person name="Hosoyama A."/>
            <person name="Yamazoe A."/>
            <person name="Tsuda M."/>
            <person name="Fujita N."/>
            <person name="Kawai F."/>
        </authorList>
    </citation>
    <scope>NUCLEOTIDE SEQUENCE [LARGE SCALE GENOMIC DNA]</scope>
    <source>
        <strain evidence="9">203N</strain>
    </source>
</reference>
<feature type="domain" description="JAB" evidence="7">
    <location>
        <begin position="10"/>
        <end position="140"/>
    </location>
</feature>
<evidence type="ECO:0000256" key="2">
    <source>
        <dbReference type="ARBA" id="ARBA00022723"/>
    </source>
</evidence>
<evidence type="ECO:0000256" key="5">
    <source>
        <dbReference type="ARBA" id="ARBA00023049"/>
    </source>
</evidence>
<dbReference type="GO" id="GO:0046872">
    <property type="term" value="F:metal ion binding"/>
    <property type="evidence" value="ECO:0007669"/>
    <property type="project" value="UniProtKB-KW"/>
</dbReference>
<keyword evidence="3" id="KW-0378">Hydrolase</keyword>
<evidence type="ECO:0000256" key="1">
    <source>
        <dbReference type="ARBA" id="ARBA00022670"/>
    </source>
</evidence>
<accession>A0AAC9FFH4</accession>
<organism evidence="8 9">
    <name type="scientific">Sphingopyxis macrogoltabida</name>
    <name type="common">Sphingomonas macrogoltabidus</name>
    <dbReference type="NCBI Taxonomy" id="33050"/>
    <lineage>
        <taxon>Bacteria</taxon>
        <taxon>Pseudomonadati</taxon>
        <taxon>Pseudomonadota</taxon>
        <taxon>Alphaproteobacteria</taxon>
        <taxon>Sphingomonadales</taxon>
        <taxon>Sphingomonadaceae</taxon>
        <taxon>Sphingopyxis</taxon>
    </lineage>
</organism>